<comment type="caution">
    <text evidence="1">The sequence shown here is derived from an EMBL/GenBank/DDBJ whole genome shotgun (WGS) entry which is preliminary data.</text>
</comment>
<proteinExistence type="predicted"/>
<protein>
    <submittedName>
        <fullName evidence="1">Carboxypeptidase regulatory-like domain-containing protein</fullName>
    </submittedName>
</protein>
<name>A0ABS0ZS57_9ENTR</name>
<dbReference type="InterPro" id="IPR008969">
    <property type="entry name" value="CarboxyPept-like_regulatory"/>
</dbReference>
<sequence length="138" mass="14566">MKAGMLAGIIAIALLQSGCMIHRQTQPEVEGRLIDSAGKPVSGATVVLASHAEKPVTTLSDKEGRFAFPPQHEWAFFLPIGPMDWFYATSLQVNANGKAYEAETGGGVGGPFELEGDVLKVVCRVPDTPGEMACSFGS</sequence>
<reference evidence="1 2" key="1">
    <citation type="submission" date="2020-11" db="EMBL/GenBank/DDBJ databases">
        <title>Enhanced detection system for hospital associated transmission using whole genome sequencing surveillance.</title>
        <authorList>
            <person name="Harrison L.H."/>
            <person name="Van Tyne D."/>
            <person name="Marsh J.W."/>
            <person name="Griffith M.P."/>
            <person name="Snyder D.J."/>
            <person name="Cooper V.S."/>
            <person name="Mustapha M."/>
        </authorList>
    </citation>
    <scope>NUCLEOTIDE SEQUENCE [LARGE SCALE GENOMIC DNA]</scope>
    <source>
        <strain evidence="1 2">CB00117</strain>
    </source>
</reference>
<dbReference type="Proteomes" id="UP000746649">
    <property type="component" value="Unassembled WGS sequence"/>
</dbReference>
<organism evidence="1 2">
    <name type="scientific">Citrobacter sedlakii</name>
    <dbReference type="NCBI Taxonomy" id="67826"/>
    <lineage>
        <taxon>Bacteria</taxon>
        <taxon>Pseudomonadati</taxon>
        <taxon>Pseudomonadota</taxon>
        <taxon>Gammaproteobacteria</taxon>
        <taxon>Enterobacterales</taxon>
        <taxon>Enterobacteriaceae</taxon>
        <taxon>Citrobacter</taxon>
        <taxon>Citrobacter freundii complex</taxon>
    </lineage>
</organism>
<evidence type="ECO:0000313" key="2">
    <source>
        <dbReference type="Proteomes" id="UP000746649"/>
    </source>
</evidence>
<dbReference type="EMBL" id="JADWND010000004">
    <property type="protein sequence ID" value="MBJ8381579.1"/>
    <property type="molecule type" value="Genomic_DNA"/>
</dbReference>
<evidence type="ECO:0000313" key="1">
    <source>
        <dbReference type="EMBL" id="MBJ8381579.1"/>
    </source>
</evidence>
<accession>A0ABS0ZS57</accession>
<dbReference type="SUPFAM" id="SSF49464">
    <property type="entry name" value="Carboxypeptidase regulatory domain-like"/>
    <property type="match status" value="1"/>
</dbReference>
<gene>
    <name evidence="1" type="ORF">I6M88_11420</name>
</gene>
<keyword evidence="2" id="KW-1185">Reference proteome</keyword>